<comment type="caution">
    <text evidence="1">The sequence shown here is derived from an EMBL/GenBank/DDBJ whole genome shotgun (WGS) entry which is preliminary data.</text>
</comment>
<gene>
    <name evidence="1" type="ORF">LLUT_LOCUS11955</name>
</gene>
<protein>
    <submittedName>
        <fullName evidence="1">Uncharacterized protein</fullName>
    </submittedName>
</protein>
<organism evidence="1 2">
    <name type="scientific">Lupinus luteus</name>
    <name type="common">European yellow lupine</name>
    <dbReference type="NCBI Taxonomy" id="3873"/>
    <lineage>
        <taxon>Eukaryota</taxon>
        <taxon>Viridiplantae</taxon>
        <taxon>Streptophyta</taxon>
        <taxon>Embryophyta</taxon>
        <taxon>Tracheophyta</taxon>
        <taxon>Spermatophyta</taxon>
        <taxon>Magnoliopsida</taxon>
        <taxon>eudicotyledons</taxon>
        <taxon>Gunneridae</taxon>
        <taxon>Pentapetalae</taxon>
        <taxon>rosids</taxon>
        <taxon>fabids</taxon>
        <taxon>Fabales</taxon>
        <taxon>Fabaceae</taxon>
        <taxon>Papilionoideae</taxon>
        <taxon>50 kb inversion clade</taxon>
        <taxon>genistoids sensu lato</taxon>
        <taxon>core genistoids</taxon>
        <taxon>Genisteae</taxon>
        <taxon>Lupinus</taxon>
    </lineage>
</organism>
<accession>A0AAV1WNI8</accession>
<evidence type="ECO:0000313" key="2">
    <source>
        <dbReference type="Proteomes" id="UP001497480"/>
    </source>
</evidence>
<dbReference type="Proteomes" id="UP001497480">
    <property type="component" value="Unassembled WGS sequence"/>
</dbReference>
<proteinExistence type="predicted"/>
<evidence type="ECO:0000313" key="1">
    <source>
        <dbReference type="EMBL" id="CAL0310895.1"/>
    </source>
</evidence>
<reference evidence="1 2" key="1">
    <citation type="submission" date="2024-03" db="EMBL/GenBank/DDBJ databases">
        <authorList>
            <person name="Martinez-Hernandez J."/>
        </authorList>
    </citation>
    <scope>NUCLEOTIDE SEQUENCE [LARGE SCALE GENOMIC DNA]</scope>
</reference>
<dbReference type="EMBL" id="CAXHTB010000008">
    <property type="protein sequence ID" value="CAL0310895.1"/>
    <property type="molecule type" value="Genomic_DNA"/>
</dbReference>
<keyword evidence="2" id="KW-1185">Reference proteome</keyword>
<dbReference type="AlphaFoldDB" id="A0AAV1WNI8"/>
<sequence length="62" mass="7142">MHKGYRTFLPLNALICHPVYILEIAPSMKHLLPRMLGFKKVHVIGRLLGPYEACNAYLTEYV</sequence>
<name>A0AAV1WNI8_LUPLU</name>